<gene>
    <name evidence="3" type="ORF">SAMN05444372_12117</name>
</gene>
<keyword evidence="2" id="KW-0472">Membrane</keyword>
<dbReference type="Proteomes" id="UP000184020">
    <property type="component" value="Unassembled WGS sequence"/>
</dbReference>
<name>A0A1M5QZ69_9FLAO</name>
<keyword evidence="1" id="KW-0175">Coiled coil</keyword>
<dbReference type="RefSeq" id="WP_073022093.1">
    <property type="nucleotide sequence ID" value="NZ_FQWF01000021.1"/>
</dbReference>
<dbReference type="STRING" id="229205.SAMN05444372_12117"/>
<accession>A0A1M5QZ69</accession>
<feature type="transmembrane region" description="Helical" evidence="2">
    <location>
        <begin position="100"/>
        <end position="124"/>
    </location>
</feature>
<keyword evidence="4" id="KW-1185">Reference proteome</keyword>
<evidence type="ECO:0000256" key="2">
    <source>
        <dbReference type="SAM" id="Phobius"/>
    </source>
</evidence>
<protein>
    <submittedName>
        <fullName evidence="3">Inner membrane protein</fullName>
    </submittedName>
</protein>
<proteinExistence type="predicted"/>
<dbReference type="AlphaFoldDB" id="A0A1M5QZ69"/>
<evidence type="ECO:0000256" key="1">
    <source>
        <dbReference type="SAM" id="Coils"/>
    </source>
</evidence>
<dbReference type="Pfam" id="PF04307">
    <property type="entry name" value="YdjM"/>
    <property type="match status" value="1"/>
</dbReference>
<feature type="transmembrane region" description="Helical" evidence="2">
    <location>
        <begin position="70"/>
        <end position="88"/>
    </location>
</feature>
<sequence>MTAPNHITGGIVFTGLFCSFFSINIFSNVFFISVTVLGSLLPDIDHTKSWIGKSVYPIAKWISRNYGHRTITHSIFFLIGIYLISLFLEHNFREDYSISTIILFSILSHLIFDMVTIAGIPLFYPFYKNPCVLPANPEMRIRSGNIRQEGIILFMFCFLTFFMQDLFSNGFWSTINNNFNDVKHQIREYKKSPNALRVEYDYNIYQTNYKGKGIFIHAADNEMFILSDDKILALKKDTPGLTIKVLKTYKTKESIHEKSININGLKESELNDLLKNKFITTGTIYSNFGTALTNNPLEIKKKFTIKEQYNSAFISHVQDTLIVSKANKITDLEIKLKHEENQLINDNKTYYLELAELQEEKNKLRTDLSNFDLNETKKRIIELVAKIENYKPKTNLMIGEYKKQLLKIKGNQIAIITYSGKINFIEIYKKTD</sequence>
<feature type="transmembrane region" description="Helical" evidence="2">
    <location>
        <begin position="150"/>
        <end position="172"/>
    </location>
</feature>
<organism evidence="3 4">
    <name type="scientific">Flavobacterium micromati</name>
    <dbReference type="NCBI Taxonomy" id="229205"/>
    <lineage>
        <taxon>Bacteria</taxon>
        <taxon>Pseudomonadati</taxon>
        <taxon>Bacteroidota</taxon>
        <taxon>Flavobacteriia</taxon>
        <taxon>Flavobacteriales</taxon>
        <taxon>Flavobacteriaceae</taxon>
        <taxon>Flavobacterium</taxon>
    </lineage>
</organism>
<keyword evidence="2" id="KW-0812">Transmembrane</keyword>
<feature type="transmembrane region" description="Helical" evidence="2">
    <location>
        <begin position="12"/>
        <end position="41"/>
    </location>
</feature>
<feature type="coiled-coil region" evidence="1">
    <location>
        <begin position="322"/>
        <end position="374"/>
    </location>
</feature>
<dbReference type="OrthoDB" id="5459053at2"/>
<dbReference type="EMBL" id="FQWF01000021">
    <property type="protein sequence ID" value="SHH19156.1"/>
    <property type="molecule type" value="Genomic_DNA"/>
</dbReference>
<dbReference type="PANTHER" id="PTHR35531">
    <property type="entry name" value="INNER MEMBRANE PROTEIN YBCI-RELATED"/>
    <property type="match status" value="1"/>
</dbReference>
<evidence type="ECO:0000313" key="3">
    <source>
        <dbReference type="EMBL" id="SHH19156.1"/>
    </source>
</evidence>
<evidence type="ECO:0000313" key="4">
    <source>
        <dbReference type="Proteomes" id="UP000184020"/>
    </source>
</evidence>
<dbReference type="InterPro" id="IPR007404">
    <property type="entry name" value="YdjM-like"/>
</dbReference>
<reference evidence="4" key="1">
    <citation type="submission" date="2016-11" db="EMBL/GenBank/DDBJ databases">
        <authorList>
            <person name="Varghese N."/>
            <person name="Submissions S."/>
        </authorList>
    </citation>
    <scope>NUCLEOTIDE SEQUENCE [LARGE SCALE GENOMIC DNA]</scope>
    <source>
        <strain evidence="4">DSM 17659</strain>
    </source>
</reference>
<dbReference type="PANTHER" id="PTHR35531:SF1">
    <property type="entry name" value="INNER MEMBRANE PROTEIN YBCI-RELATED"/>
    <property type="match status" value="1"/>
</dbReference>
<keyword evidence="2" id="KW-1133">Transmembrane helix</keyword>